<dbReference type="InterPro" id="IPR018356">
    <property type="entry name" value="Tscrpt_reg_HTH_DeoR_CS"/>
</dbReference>
<evidence type="ECO:0000256" key="1">
    <source>
        <dbReference type="ARBA" id="ARBA00023015"/>
    </source>
</evidence>
<evidence type="ECO:0000313" key="5">
    <source>
        <dbReference type="EMBL" id="MCF6137364.1"/>
    </source>
</evidence>
<dbReference type="Pfam" id="PF08220">
    <property type="entry name" value="HTH_DeoR"/>
    <property type="match status" value="1"/>
</dbReference>
<name>A0ABS9GXE5_9BACL</name>
<dbReference type="Gene3D" id="1.10.10.10">
    <property type="entry name" value="Winged helix-like DNA-binding domain superfamily/Winged helix DNA-binding domain"/>
    <property type="match status" value="1"/>
</dbReference>
<accession>A0ABS9GXE5</accession>
<evidence type="ECO:0000256" key="3">
    <source>
        <dbReference type="ARBA" id="ARBA00023163"/>
    </source>
</evidence>
<keyword evidence="1" id="KW-0805">Transcription regulation</keyword>
<dbReference type="PRINTS" id="PR00037">
    <property type="entry name" value="HTHLACR"/>
</dbReference>
<dbReference type="SUPFAM" id="SSF100950">
    <property type="entry name" value="NagB/RpiA/CoA transferase-like"/>
    <property type="match status" value="1"/>
</dbReference>
<dbReference type="Pfam" id="PF00455">
    <property type="entry name" value="DeoRC"/>
    <property type="match status" value="1"/>
</dbReference>
<protein>
    <submittedName>
        <fullName evidence="5">DeoR/GlpR family DNA-binding transcription regulator</fullName>
    </submittedName>
</protein>
<feature type="domain" description="HTH deoR-type" evidence="4">
    <location>
        <begin position="3"/>
        <end position="58"/>
    </location>
</feature>
<dbReference type="InterPro" id="IPR050313">
    <property type="entry name" value="Carb_Metab_HTH_regulators"/>
</dbReference>
<dbReference type="PANTHER" id="PTHR30363:SF51">
    <property type="entry name" value="HTH-TYPE TRANSCRIPTIONAL REPRESSOR GLCR"/>
    <property type="match status" value="1"/>
</dbReference>
<reference evidence="5 6" key="1">
    <citation type="submission" date="2022-01" db="EMBL/GenBank/DDBJ databases">
        <title>Alkalihalobacillus sp. EGI L200015, a novel bacterium isolated from a salt lake sediment.</title>
        <authorList>
            <person name="Gao L."/>
            <person name="Fang B.-Z."/>
            <person name="Li W.-J."/>
        </authorList>
    </citation>
    <scope>NUCLEOTIDE SEQUENCE [LARGE SCALE GENOMIC DNA]</scope>
    <source>
        <strain evidence="5 6">KCTC 12718</strain>
    </source>
</reference>
<evidence type="ECO:0000259" key="4">
    <source>
        <dbReference type="PROSITE" id="PS51000"/>
    </source>
</evidence>
<evidence type="ECO:0000256" key="2">
    <source>
        <dbReference type="ARBA" id="ARBA00023125"/>
    </source>
</evidence>
<proteinExistence type="predicted"/>
<dbReference type="InterPro" id="IPR036388">
    <property type="entry name" value="WH-like_DNA-bd_sf"/>
</dbReference>
<dbReference type="RefSeq" id="WP_236332891.1">
    <property type="nucleotide sequence ID" value="NZ_JAKIJS010000001.1"/>
</dbReference>
<dbReference type="InterPro" id="IPR001034">
    <property type="entry name" value="DeoR_HTH"/>
</dbReference>
<dbReference type="GO" id="GO:0003677">
    <property type="term" value="F:DNA binding"/>
    <property type="evidence" value="ECO:0007669"/>
    <property type="project" value="UniProtKB-KW"/>
</dbReference>
<dbReference type="SUPFAM" id="SSF46785">
    <property type="entry name" value="Winged helix' DNA-binding domain"/>
    <property type="match status" value="1"/>
</dbReference>
<dbReference type="InterPro" id="IPR014036">
    <property type="entry name" value="DeoR-like_C"/>
</dbReference>
<evidence type="ECO:0000313" key="6">
    <source>
        <dbReference type="Proteomes" id="UP001649381"/>
    </source>
</evidence>
<dbReference type="PROSITE" id="PS51000">
    <property type="entry name" value="HTH_DEOR_2"/>
    <property type="match status" value="1"/>
</dbReference>
<gene>
    <name evidence="5" type="ORF">L2716_06445</name>
</gene>
<sequence>MFQDERLLQVKEYLHKHKRISVTQLMALYEVSRDTARRDLVKLEEQGDVLRTRGGAKLLESSPVTSSKREQEHELPSRSMRAIANSAQTLIRDNDYILLDESITVRYLCEVISSLQLKAITNSLTHASILSKHEGIQISVLGGILDKSNHCLIGSAIHEHLRQYFVDKVFIGAEGITNEGISYSNEESAMVHKTMSQRGAQVIVLADDEAFGKKSLVKSLNLPEVDTVITNKNPGKEYEDLFKQTHIKLLVAEEGEDNG</sequence>
<comment type="caution">
    <text evidence="5">The sequence shown here is derived from an EMBL/GenBank/DDBJ whole genome shotgun (WGS) entry which is preliminary data.</text>
</comment>
<keyword evidence="6" id="KW-1185">Reference proteome</keyword>
<organism evidence="5 6">
    <name type="scientific">Pseudalkalibacillus berkeleyi</name>
    <dbReference type="NCBI Taxonomy" id="1069813"/>
    <lineage>
        <taxon>Bacteria</taxon>
        <taxon>Bacillati</taxon>
        <taxon>Bacillota</taxon>
        <taxon>Bacilli</taxon>
        <taxon>Bacillales</taxon>
        <taxon>Fictibacillaceae</taxon>
        <taxon>Pseudalkalibacillus</taxon>
    </lineage>
</organism>
<keyword evidence="3" id="KW-0804">Transcription</keyword>
<dbReference type="SMART" id="SM00420">
    <property type="entry name" value="HTH_DEOR"/>
    <property type="match status" value="1"/>
</dbReference>
<dbReference type="EMBL" id="JAKIJS010000001">
    <property type="protein sequence ID" value="MCF6137364.1"/>
    <property type="molecule type" value="Genomic_DNA"/>
</dbReference>
<dbReference type="InterPro" id="IPR036390">
    <property type="entry name" value="WH_DNA-bd_sf"/>
</dbReference>
<dbReference type="InterPro" id="IPR037171">
    <property type="entry name" value="NagB/RpiA_transferase-like"/>
</dbReference>
<dbReference type="Gene3D" id="3.40.50.1360">
    <property type="match status" value="1"/>
</dbReference>
<dbReference type="PROSITE" id="PS00894">
    <property type="entry name" value="HTH_DEOR_1"/>
    <property type="match status" value="1"/>
</dbReference>
<dbReference type="SMART" id="SM01134">
    <property type="entry name" value="DeoRC"/>
    <property type="match status" value="1"/>
</dbReference>
<dbReference type="Proteomes" id="UP001649381">
    <property type="component" value="Unassembled WGS sequence"/>
</dbReference>
<keyword evidence="2 5" id="KW-0238">DNA-binding</keyword>
<dbReference type="PANTHER" id="PTHR30363">
    <property type="entry name" value="HTH-TYPE TRANSCRIPTIONAL REGULATOR SRLR-RELATED"/>
    <property type="match status" value="1"/>
</dbReference>